<dbReference type="InterPro" id="IPR029044">
    <property type="entry name" value="Nucleotide-diphossugar_trans"/>
</dbReference>
<proteinExistence type="inferred from homology"/>
<reference evidence="7" key="1">
    <citation type="submission" date="2022-06" db="EMBL/GenBank/DDBJ databases">
        <authorList>
            <person name="Berger JAMES D."/>
            <person name="Berger JAMES D."/>
        </authorList>
    </citation>
    <scope>NUCLEOTIDE SEQUENCE [LARGE SCALE GENOMIC DNA]</scope>
</reference>
<evidence type="ECO:0000313" key="7">
    <source>
        <dbReference type="Proteomes" id="UP000050795"/>
    </source>
</evidence>
<evidence type="ECO:0000256" key="4">
    <source>
        <dbReference type="ARBA" id="ARBA00022679"/>
    </source>
</evidence>
<evidence type="ECO:0000256" key="5">
    <source>
        <dbReference type="ARBA" id="ARBA00022695"/>
    </source>
</evidence>
<name>A0AA85KMC7_TRIRE</name>
<comment type="pathway">
    <text evidence="1">Nucleotide-sugar biosynthesis; UDP-N-acetyl-alpha-D-glucosamine biosynthesis; UDP-N-acetyl-alpha-D-glucosamine from N-acetyl-alpha-D-glucosamine 1-phosphate: step 1/1.</text>
</comment>
<evidence type="ECO:0000256" key="6">
    <source>
        <dbReference type="ARBA" id="ARBA00048493"/>
    </source>
</evidence>
<protein>
    <recommendedName>
        <fullName evidence="3">UDP-N-acetylglucosamine diphosphorylase</fullName>
        <ecNumber evidence="3">2.7.7.23</ecNumber>
    </recommendedName>
</protein>
<evidence type="ECO:0000313" key="8">
    <source>
        <dbReference type="WBParaSite" id="TREG1_98760.1"/>
    </source>
</evidence>
<dbReference type="GO" id="GO:0003977">
    <property type="term" value="F:UDP-N-acetylglucosamine diphosphorylase activity"/>
    <property type="evidence" value="ECO:0007669"/>
    <property type="project" value="UniProtKB-EC"/>
</dbReference>
<dbReference type="Proteomes" id="UP000050795">
    <property type="component" value="Unassembled WGS sequence"/>
</dbReference>
<keyword evidence="7" id="KW-1185">Reference proteome</keyword>
<comment type="catalytic activity">
    <reaction evidence="6">
        <text>N-acetyl-alpha-D-glucosamine 1-phosphate + UTP + H(+) = UDP-N-acetyl-alpha-D-glucosamine + diphosphate</text>
        <dbReference type="Rhea" id="RHEA:13509"/>
        <dbReference type="ChEBI" id="CHEBI:15378"/>
        <dbReference type="ChEBI" id="CHEBI:33019"/>
        <dbReference type="ChEBI" id="CHEBI:46398"/>
        <dbReference type="ChEBI" id="CHEBI:57705"/>
        <dbReference type="ChEBI" id="CHEBI:57776"/>
        <dbReference type="EC" id="2.7.7.23"/>
    </reaction>
</comment>
<dbReference type="GO" id="GO:0006048">
    <property type="term" value="P:UDP-N-acetylglucosamine biosynthetic process"/>
    <property type="evidence" value="ECO:0007669"/>
    <property type="project" value="TreeGrafter"/>
</dbReference>
<keyword evidence="4" id="KW-0808">Transferase</keyword>
<dbReference type="Gene3D" id="3.90.550.10">
    <property type="entry name" value="Spore Coat Polysaccharide Biosynthesis Protein SpsA, Chain A"/>
    <property type="match status" value="1"/>
</dbReference>
<dbReference type="CDD" id="cd04193">
    <property type="entry name" value="UDPGlcNAc_PPase"/>
    <property type="match status" value="1"/>
</dbReference>
<dbReference type="Pfam" id="PF01704">
    <property type="entry name" value="UDPGP"/>
    <property type="match status" value="1"/>
</dbReference>
<evidence type="ECO:0000256" key="1">
    <source>
        <dbReference type="ARBA" id="ARBA00005208"/>
    </source>
</evidence>
<accession>A0AA85KMC7</accession>
<reference evidence="8" key="2">
    <citation type="submission" date="2023-11" db="UniProtKB">
        <authorList>
            <consortium name="WormBaseParasite"/>
        </authorList>
    </citation>
    <scope>IDENTIFICATION</scope>
</reference>
<dbReference type="PANTHER" id="PTHR11952">
    <property type="entry name" value="UDP- GLUCOSE PYROPHOSPHORYLASE"/>
    <property type="match status" value="1"/>
</dbReference>
<sequence length="532" mass="59748">MLDLVRLKNDAEQYGQGHLFAFWDELDAKQKSELLENISRLNFANIDRMLRNASNPCSTSADIFSPPDPKSCGSLSELRTSQPCLLKQYADSALRAVSENKVAVLLLAGGQGTRLGVSYPKGLYKPNLPSGRSLYQIQAERLCRVSHMCKEKLGITPSITWYIMTSEHTKEMTIQFFESFDYFGYNRDDIVFFEQFTLPAFSVDGKILLETKSRLAFSPDGNGGLYRALNDRGILNDMKSRGIEYVQIYCVDNILVKLPDLHFIGFCIENSADCGAEVVQKLDPEEAIGVVGVVNGRYQVLEYSEITPEMASLRVDQCKQQNDLCHSKTTNNGKNVSPANNDSRLVYSHGNICVHFMTRSFLERVCQDDIQMQMKYHRAQKKVSCIDLQTGEQIVPQKPNALKFEKFAFDIFPFAKRFFIWEVPRNEQFSPIKNGPGSLKDCPKTARNDLLNYHTQLAKSAGAILINDSYAVSNGNGGHQDGVYDKALIEISPLITYDGENLSCLKSVEIRGLNRLEIDEETGKPILLSSTV</sequence>
<evidence type="ECO:0000256" key="3">
    <source>
        <dbReference type="ARBA" id="ARBA00012457"/>
    </source>
</evidence>
<dbReference type="WBParaSite" id="TREG1_98760.1">
    <property type="protein sequence ID" value="TREG1_98760.1"/>
    <property type="gene ID" value="TREG1_98760"/>
</dbReference>
<dbReference type="PANTHER" id="PTHR11952:SF2">
    <property type="entry name" value="LD24639P"/>
    <property type="match status" value="1"/>
</dbReference>
<dbReference type="InterPro" id="IPR002618">
    <property type="entry name" value="UDPGP_fam"/>
</dbReference>
<dbReference type="SUPFAM" id="SSF53448">
    <property type="entry name" value="Nucleotide-diphospho-sugar transferases"/>
    <property type="match status" value="1"/>
</dbReference>
<dbReference type="AlphaFoldDB" id="A0AA85KMC7"/>
<dbReference type="InterPro" id="IPR039741">
    <property type="entry name" value="UDP-sugar_pyrophosphorylase"/>
</dbReference>
<evidence type="ECO:0000256" key="2">
    <source>
        <dbReference type="ARBA" id="ARBA00010401"/>
    </source>
</evidence>
<dbReference type="EC" id="2.7.7.23" evidence="3"/>
<organism evidence="7 8">
    <name type="scientific">Trichobilharzia regenti</name>
    <name type="common">Nasal bird schistosome</name>
    <dbReference type="NCBI Taxonomy" id="157069"/>
    <lineage>
        <taxon>Eukaryota</taxon>
        <taxon>Metazoa</taxon>
        <taxon>Spiralia</taxon>
        <taxon>Lophotrochozoa</taxon>
        <taxon>Platyhelminthes</taxon>
        <taxon>Trematoda</taxon>
        <taxon>Digenea</taxon>
        <taxon>Strigeidida</taxon>
        <taxon>Schistosomatoidea</taxon>
        <taxon>Schistosomatidae</taxon>
        <taxon>Trichobilharzia</taxon>
    </lineage>
</organism>
<keyword evidence="5" id="KW-0548">Nucleotidyltransferase</keyword>
<comment type="similarity">
    <text evidence="2">Belongs to the UDPGP type 1 family.</text>
</comment>